<dbReference type="PROSITE" id="PS50937">
    <property type="entry name" value="HTH_MERR_2"/>
    <property type="match status" value="1"/>
</dbReference>
<dbReference type="InterPro" id="IPR011256">
    <property type="entry name" value="Reg_factor_effector_dom_sf"/>
</dbReference>
<dbReference type="SUPFAM" id="SSF55136">
    <property type="entry name" value="Probable bacterial effector-binding domain"/>
    <property type="match status" value="1"/>
</dbReference>
<gene>
    <name evidence="3" type="ORF">EEI45_02730</name>
</gene>
<dbReference type="GO" id="GO:0003677">
    <property type="term" value="F:DNA binding"/>
    <property type="evidence" value="ECO:0007669"/>
    <property type="project" value="UniProtKB-KW"/>
</dbReference>
<dbReference type="InterPro" id="IPR047057">
    <property type="entry name" value="MerR_fam"/>
</dbReference>
<dbReference type="Gene3D" id="3.20.80.10">
    <property type="entry name" value="Regulatory factor, effector binding domain"/>
    <property type="match status" value="1"/>
</dbReference>
<dbReference type="SUPFAM" id="SSF46955">
    <property type="entry name" value="Putative DNA-binding domain"/>
    <property type="match status" value="1"/>
</dbReference>
<dbReference type="KEGG" id="eri:EEI45_02730"/>
<dbReference type="PANTHER" id="PTHR30204">
    <property type="entry name" value="REDOX-CYCLING DRUG-SENSING TRANSCRIPTIONAL ACTIVATOR SOXR"/>
    <property type="match status" value="1"/>
</dbReference>
<proteinExistence type="predicted"/>
<dbReference type="EMBL" id="CP034234">
    <property type="protein sequence ID" value="AZK43845.1"/>
    <property type="molecule type" value="Genomic_DNA"/>
</dbReference>
<dbReference type="InterPro" id="IPR000551">
    <property type="entry name" value="MerR-type_HTH_dom"/>
</dbReference>
<protein>
    <submittedName>
        <fullName evidence="3">MerR family transcriptional regulator</fullName>
    </submittedName>
</protein>
<evidence type="ECO:0000259" key="2">
    <source>
        <dbReference type="PROSITE" id="PS50937"/>
    </source>
</evidence>
<dbReference type="RefSeq" id="WP_125164054.1">
    <property type="nucleotide sequence ID" value="NZ_CP034234.1"/>
</dbReference>
<reference evidence="3 4" key="1">
    <citation type="journal article" date="2020" name="Int. J. Syst. Evol. Microbiol.">
        <title>Description of Erysipelothrix piscisicarius sp. nov., an emergent fish pathogen, and assessment of virulence using a tiger barb (Puntigrus tetrazona) infection model.</title>
        <authorList>
            <person name="Pomaranski E.K."/>
            <person name="Griffin M.J."/>
            <person name="Camus A.C."/>
            <person name="Armwood A.R."/>
            <person name="Shelley J."/>
            <person name="Waldbieser G.C."/>
            <person name="LaFrentz B.R."/>
            <person name="Garcia J.C."/>
            <person name="Yanong R."/>
            <person name="Soto E."/>
        </authorList>
    </citation>
    <scope>NUCLEOTIDE SEQUENCE [LARGE SCALE GENOMIC DNA]</scope>
    <source>
        <strain evidence="3 4">15TAL0474</strain>
    </source>
</reference>
<accession>A0A3Q8S744</accession>
<evidence type="ECO:0000313" key="3">
    <source>
        <dbReference type="EMBL" id="AZK43845.1"/>
    </source>
</evidence>
<name>A0A3Q8S744_9FIRM</name>
<dbReference type="SMART" id="SM00422">
    <property type="entry name" value="HTH_MERR"/>
    <property type="match status" value="1"/>
</dbReference>
<dbReference type="Proteomes" id="UP000278804">
    <property type="component" value="Chromosome"/>
</dbReference>
<dbReference type="InterPro" id="IPR009061">
    <property type="entry name" value="DNA-bd_dom_put_sf"/>
</dbReference>
<dbReference type="Pfam" id="PF13411">
    <property type="entry name" value="MerR_1"/>
    <property type="match status" value="1"/>
</dbReference>
<dbReference type="AlphaFoldDB" id="A0A3Q8S744"/>
<sequence length="275" mass="31999">MSIKKDKLTTGQFAKICHVPKHVLFYYDEIDLFKPEFTDQNGYRYYAYHQYYAFIVITFLKDLGMPLTDIKEYLDVRSPENLTHILSQRNQKIDEQIQRLKLSQSFIKHTLDLMDLAAHSKANVCEVKVLEPESLIISRQTVSSDPHSFLKAYVSFCIDNGITFTNYVGSITSKRAILEKRYRELDYLYAISLGDLENVNLYEKPGGTYLTYYHHGSYDTLSVGYDAMIAYASKHHFVLDEAFYEKLLINEITVKTEDEFIIELSVRILDDNSVE</sequence>
<feature type="domain" description="HTH merR-type" evidence="2">
    <location>
        <begin position="7"/>
        <end position="76"/>
    </location>
</feature>
<keyword evidence="1" id="KW-0238">DNA-binding</keyword>
<evidence type="ECO:0000313" key="4">
    <source>
        <dbReference type="Proteomes" id="UP000278804"/>
    </source>
</evidence>
<evidence type="ECO:0000256" key="1">
    <source>
        <dbReference type="ARBA" id="ARBA00023125"/>
    </source>
</evidence>
<dbReference type="GO" id="GO:0003700">
    <property type="term" value="F:DNA-binding transcription factor activity"/>
    <property type="evidence" value="ECO:0007669"/>
    <property type="project" value="InterPro"/>
</dbReference>
<keyword evidence="4" id="KW-1185">Reference proteome</keyword>
<organism evidence="3 4">
    <name type="scientific">Erysipelothrix piscisicarius</name>
    <dbReference type="NCBI Taxonomy" id="2485784"/>
    <lineage>
        <taxon>Bacteria</taxon>
        <taxon>Bacillati</taxon>
        <taxon>Bacillota</taxon>
        <taxon>Erysipelotrichia</taxon>
        <taxon>Erysipelotrichales</taxon>
        <taxon>Erysipelotrichaceae</taxon>
        <taxon>Erysipelothrix</taxon>
    </lineage>
</organism>
<dbReference type="Gene3D" id="1.10.1660.10">
    <property type="match status" value="1"/>
</dbReference>
<dbReference type="PANTHER" id="PTHR30204:SF85">
    <property type="entry name" value="MULTIDRUG-EFFLUX TRANSPORTER 2 REGULATOR"/>
    <property type="match status" value="1"/>
</dbReference>